<dbReference type="PROSITE" id="PS51471">
    <property type="entry name" value="FE2OG_OXY"/>
    <property type="match status" value="1"/>
</dbReference>
<dbReference type="Proteomes" id="UP000007241">
    <property type="component" value="Unassembled WGS sequence"/>
</dbReference>
<sequence>MHPASESHSAIHEYLLESPCRSIFYIPQFITAEEASSLITHIFQRSNRWTTLRNRRLQTWGTMPAPPLMNQSWSASKHQPLPSWMHPVLDRIQSLGIFSSSQPPNNCLVNEYRPGQGIMPHLDGPKYTSMVATVSLGEAAMLDFYPYHSNTRDEYATDRDKIESSASYQSDIKPAFSVIVEPLSLLVLQDEAYDHYMHGIDESFEFSIGGVGLTDEPKNTTVHSIINADTVRSRILSQNHNAKYPQLSVTVKTSTNLDPVTKSPIDTDLDHGIVIHRVCTRVSLTFRHAL</sequence>
<reference evidence="9 10" key="1">
    <citation type="submission" date="2009-12" db="EMBL/GenBank/DDBJ databases">
        <title>The draft genome of Batrachochytrium dendrobatidis.</title>
        <authorList>
            <consortium name="US DOE Joint Genome Institute (JGI-PGF)"/>
            <person name="Kuo A."/>
            <person name="Salamov A."/>
            <person name="Schmutz J."/>
            <person name="Lucas S."/>
            <person name="Pitluck S."/>
            <person name="Rosenblum E."/>
            <person name="Stajich J."/>
            <person name="Eisen M."/>
            <person name="Grigoriev I.V."/>
        </authorList>
    </citation>
    <scope>NUCLEOTIDE SEQUENCE [LARGE SCALE GENOMIC DNA]</scope>
    <source>
        <strain evidence="10">JAM81 / FGSC 10211</strain>
    </source>
</reference>
<evidence type="ECO:0000256" key="2">
    <source>
        <dbReference type="ARBA" id="ARBA00007879"/>
    </source>
</evidence>
<dbReference type="Gene3D" id="2.60.120.590">
    <property type="entry name" value="Alpha-ketoglutarate-dependent dioxygenase AlkB-like"/>
    <property type="match status" value="1"/>
</dbReference>
<dbReference type="OMA" id="KSPKTKW"/>
<accession>F4NXU4</accession>
<evidence type="ECO:0000259" key="8">
    <source>
        <dbReference type="PROSITE" id="PS51471"/>
    </source>
</evidence>
<protein>
    <recommendedName>
        <fullName evidence="8">Fe2OG dioxygenase domain-containing protein</fullName>
    </recommendedName>
</protein>
<keyword evidence="7" id="KW-0539">Nucleus</keyword>
<dbReference type="InterPro" id="IPR037151">
    <property type="entry name" value="AlkB-like_sf"/>
</dbReference>
<keyword evidence="4" id="KW-0223">Dioxygenase</keyword>
<dbReference type="OrthoDB" id="412814at2759"/>
<evidence type="ECO:0000256" key="6">
    <source>
        <dbReference type="ARBA" id="ARBA00023004"/>
    </source>
</evidence>
<evidence type="ECO:0000256" key="7">
    <source>
        <dbReference type="ARBA" id="ARBA00023242"/>
    </source>
</evidence>
<keyword evidence="10" id="KW-1185">Reference proteome</keyword>
<dbReference type="PANTHER" id="PTHR46030">
    <property type="entry name" value="ALPHA-KETOGLUTARATE-DEPENDENT DIOXYGENASE ALKB HOMOLOG 6"/>
    <property type="match status" value="1"/>
</dbReference>
<dbReference type="RefSeq" id="XP_006677664.1">
    <property type="nucleotide sequence ID" value="XM_006677601.1"/>
</dbReference>
<dbReference type="Pfam" id="PF13532">
    <property type="entry name" value="2OG-FeII_Oxy_2"/>
    <property type="match status" value="1"/>
</dbReference>
<proteinExistence type="inferred from homology"/>
<comment type="similarity">
    <text evidence="2">Belongs to the alkB family.</text>
</comment>
<dbReference type="STRING" id="684364.F4NXU4"/>
<dbReference type="GO" id="GO:0046872">
    <property type="term" value="F:metal ion binding"/>
    <property type="evidence" value="ECO:0007669"/>
    <property type="project" value="UniProtKB-KW"/>
</dbReference>
<keyword evidence="5" id="KW-0560">Oxidoreductase</keyword>
<dbReference type="SUPFAM" id="SSF51197">
    <property type="entry name" value="Clavaminate synthase-like"/>
    <property type="match status" value="1"/>
</dbReference>
<evidence type="ECO:0000313" key="10">
    <source>
        <dbReference type="Proteomes" id="UP000007241"/>
    </source>
</evidence>
<evidence type="ECO:0000256" key="3">
    <source>
        <dbReference type="ARBA" id="ARBA00022723"/>
    </source>
</evidence>
<evidence type="ECO:0000256" key="5">
    <source>
        <dbReference type="ARBA" id="ARBA00023002"/>
    </source>
</evidence>
<gene>
    <name evidence="9" type="ORF">BATDEDRAFT_87089</name>
</gene>
<evidence type="ECO:0000256" key="4">
    <source>
        <dbReference type="ARBA" id="ARBA00022964"/>
    </source>
</evidence>
<organism evidence="9 10">
    <name type="scientific">Batrachochytrium dendrobatidis (strain JAM81 / FGSC 10211)</name>
    <name type="common">Frog chytrid fungus</name>
    <dbReference type="NCBI Taxonomy" id="684364"/>
    <lineage>
        <taxon>Eukaryota</taxon>
        <taxon>Fungi</taxon>
        <taxon>Fungi incertae sedis</taxon>
        <taxon>Chytridiomycota</taxon>
        <taxon>Chytridiomycota incertae sedis</taxon>
        <taxon>Chytridiomycetes</taxon>
        <taxon>Rhizophydiales</taxon>
        <taxon>Rhizophydiales incertae sedis</taxon>
        <taxon>Batrachochytrium</taxon>
    </lineage>
</organism>
<dbReference type="HOGENOM" id="CLU_059836_1_1_1"/>
<dbReference type="GO" id="GO:0005634">
    <property type="term" value="C:nucleus"/>
    <property type="evidence" value="ECO:0000318"/>
    <property type="project" value="GO_Central"/>
</dbReference>
<dbReference type="InterPro" id="IPR032862">
    <property type="entry name" value="ALKBH6"/>
</dbReference>
<evidence type="ECO:0000313" key="9">
    <source>
        <dbReference type="EMBL" id="EGF82201.1"/>
    </source>
</evidence>
<comment type="subcellular location">
    <subcellularLocation>
        <location evidence="1">Nucleus</location>
    </subcellularLocation>
</comment>
<feature type="domain" description="Fe2OG dioxygenase" evidence="8">
    <location>
        <begin position="103"/>
        <end position="290"/>
    </location>
</feature>
<dbReference type="PANTHER" id="PTHR46030:SF1">
    <property type="entry name" value="ALPHA-KETOGLUTARATE-DEPENDENT DIOXYGENASE ALKB HOMOLOG 6"/>
    <property type="match status" value="1"/>
</dbReference>
<dbReference type="GeneID" id="18242666"/>
<dbReference type="InParanoid" id="F4NXU4"/>
<name>F4NXU4_BATDJ</name>
<dbReference type="InterPro" id="IPR005123">
    <property type="entry name" value="Oxoglu/Fe-dep_dioxygenase_dom"/>
</dbReference>
<dbReference type="EMBL" id="GL882881">
    <property type="protein sequence ID" value="EGF82201.1"/>
    <property type="molecule type" value="Genomic_DNA"/>
</dbReference>
<dbReference type="AlphaFoldDB" id="F4NXU4"/>
<dbReference type="InterPro" id="IPR027450">
    <property type="entry name" value="AlkB-like"/>
</dbReference>
<keyword evidence="6" id="KW-0408">Iron</keyword>
<keyword evidence="3" id="KW-0479">Metal-binding</keyword>
<evidence type="ECO:0000256" key="1">
    <source>
        <dbReference type="ARBA" id="ARBA00004123"/>
    </source>
</evidence>
<dbReference type="GO" id="GO:0051213">
    <property type="term" value="F:dioxygenase activity"/>
    <property type="evidence" value="ECO:0007669"/>
    <property type="project" value="UniProtKB-KW"/>
</dbReference>